<accession>A0AA86YHB2</accession>
<proteinExistence type="predicted"/>
<sequence>MKQFAEIAIKTVIAPVAIKCFFSCYYSICEKTGGYIAIYRDWFQINRKNLYVFMKI</sequence>
<reference evidence="1 2" key="3">
    <citation type="submission" date="2008-05" db="EMBL/GenBank/DDBJ databases">
        <authorList>
            <person name="Fulton L."/>
            <person name="Clifton S."/>
            <person name="Fulton B."/>
            <person name="Xu J."/>
            <person name="Minx P."/>
            <person name="Pepin K.H."/>
            <person name="Johnson M."/>
            <person name="Thiruvilangam P."/>
            <person name="Bhonagiri V."/>
            <person name="Nash W.E."/>
            <person name="Mardis E.R."/>
            <person name="Wilson R.K."/>
        </authorList>
    </citation>
    <scope>NUCLEOTIDE SEQUENCE [LARGE SCALE GENOMIC DNA]</scope>
    <source>
        <strain evidence="1 2">ATCC 25827</strain>
    </source>
</reference>
<evidence type="ECO:0000313" key="2">
    <source>
        <dbReference type="Proteomes" id="UP000004506"/>
    </source>
</evidence>
<name>A0AA86YHB2_PROST</name>
<protein>
    <submittedName>
        <fullName evidence="1">Uncharacterized protein</fullName>
    </submittedName>
</protein>
<organism evidence="1 2">
    <name type="scientific">Providencia stuartii ATCC 25827</name>
    <dbReference type="NCBI Taxonomy" id="471874"/>
    <lineage>
        <taxon>Bacteria</taxon>
        <taxon>Pseudomonadati</taxon>
        <taxon>Pseudomonadota</taxon>
        <taxon>Gammaproteobacteria</taxon>
        <taxon>Enterobacterales</taxon>
        <taxon>Morganellaceae</taxon>
        <taxon>Providencia</taxon>
    </lineage>
</organism>
<dbReference type="Proteomes" id="UP000004506">
    <property type="component" value="Unassembled WGS sequence"/>
</dbReference>
<gene>
    <name evidence="1" type="ORF">PROSTU_04820</name>
</gene>
<evidence type="ECO:0000313" key="1">
    <source>
        <dbReference type="EMBL" id="EDU57575.1"/>
    </source>
</evidence>
<dbReference type="AlphaFoldDB" id="A0AA86YHB2"/>
<reference evidence="2" key="1">
    <citation type="submission" date="2008-04" db="EMBL/GenBank/DDBJ databases">
        <title>Draft genome sequence of Providencia stuartii (ATCC 25827).</title>
        <authorList>
            <person name="Sudarsanam P."/>
            <person name="Ley R."/>
            <person name="Guruge J."/>
            <person name="Turnbaugh P.J."/>
            <person name="Mahowald M."/>
            <person name="Liep D."/>
            <person name="Gordon J."/>
        </authorList>
    </citation>
    <scope>NUCLEOTIDE SEQUENCE [LARGE SCALE GENOMIC DNA]</scope>
    <source>
        <strain evidence="2">ATCC 25827</strain>
    </source>
</reference>
<reference evidence="2" key="2">
    <citation type="submission" date="2008-04" db="EMBL/GenBank/DDBJ databases">
        <title>Draft genome sequence of Providencia stuartii(ATCC 25827).</title>
        <authorList>
            <person name="Sudarsanam P."/>
            <person name="Ley R."/>
            <person name="Guruge J."/>
            <person name="Turnbaugh P.J."/>
            <person name="Mahowald M."/>
            <person name="Liep D."/>
            <person name="Gordon J."/>
        </authorList>
    </citation>
    <scope>NUCLEOTIDE SEQUENCE [LARGE SCALE GENOMIC DNA]</scope>
    <source>
        <strain evidence="2">ATCC 25827</strain>
    </source>
</reference>
<comment type="caution">
    <text evidence="1">The sequence shown here is derived from an EMBL/GenBank/DDBJ whole genome shotgun (WGS) entry which is preliminary data.</text>
</comment>
<dbReference type="EMBL" id="ABJD02000118">
    <property type="protein sequence ID" value="EDU57575.1"/>
    <property type="molecule type" value="Genomic_DNA"/>
</dbReference>